<name>A0AA88P674_9TELE</name>
<comment type="caution">
    <text evidence="1">The sequence shown here is derived from an EMBL/GenBank/DDBJ whole genome shotgun (WGS) entry which is preliminary data.</text>
</comment>
<keyword evidence="2" id="KW-1185">Reference proteome</keyword>
<organism evidence="1 2">
    <name type="scientific">Cirrhinus molitorella</name>
    <name type="common">mud carp</name>
    <dbReference type="NCBI Taxonomy" id="172907"/>
    <lineage>
        <taxon>Eukaryota</taxon>
        <taxon>Metazoa</taxon>
        <taxon>Chordata</taxon>
        <taxon>Craniata</taxon>
        <taxon>Vertebrata</taxon>
        <taxon>Euteleostomi</taxon>
        <taxon>Actinopterygii</taxon>
        <taxon>Neopterygii</taxon>
        <taxon>Teleostei</taxon>
        <taxon>Ostariophysi</taxon>
        <taxon>Cypriniformes</taxon>
        <taxon>Cyprinidae</taxon>
        <taxon>Labeoninae</taxon>
        <taxon>Labeonini</taxon>
        <taxon>Cirrhinus</taxon>
    </lineage>
</organism>
<accession>A0AA88P674</accession>
<reference evidence="1" key="1">
    <citation type="submission" date="2023-08" db="EMBL/GenBank/DDBJ databases">
        <title>Chromosome-level Genome Assembly of mud carp (Cirrhinus molitorella).</title>
        <authorList>
            <person name="Liu H."/>
        </authorList>
    </citation>
    <scope>NUCLEOTIDE SEQUENCE</scope>
    <source>
        <strain evidence="1">Prfri</strain>
        <tissue evidence="1">Muscle</tissue>
    </source>
</reference>
<gene>
    <name evidence="1" type="ORF">Q8A67_023032</name>
</gene>
<protein>
    <submittedName>
        <fullName evidence="1">Uncharacterized protein</fullName>
    </submittedName>
</protein>
<proteinExistence type="predicted"/>
<sequence length="118" mass="13073">MLFSPFIGIKLSYLGSVQPWLVIPLITQLGLRYDSEHVVQKHSTALAFTIITTPIYTANATRQKRNASTVCGVAEGILTSVPFNELELGEEASSPLPIVMVTACECVEPERRARERQR</sequence>
<evidence type="ECO:0000313" key="2">
    <source>
        <dbReference type="Proteomes" id="UP001187343"/>
    </source>
</evidence>
<evidence type="ECO:0000313" key="1">
    <source>
        <dbReference type="EMBL" id="KAK2873135.1"/>
    </source>
</evidence>
<dbReference type="AlphaFoldDB" id="A0AA88P674"/>
<dbReference type="Proteomes" id="UP001187343">
    <property type="component" value="Unassembled WGS sequence"/>
</dbReference>
<dbReference type="EMBL" id="JAUYZG010000022">
    <property type="protein sequence ID" value="KAK2873135.1"/>
    <property type="molecule type" value="Genomic_DNA"/>
</dbReference>